<organism evidence="1">
    <name type="scientific">mine drainage metagenome</name>
    <dbReference type="NCBI Taxonomy" id="410659"/>
    <lineage>
        <taxon>unclassified sequences</taxon>
        <taxon>metagenomes</taxon>
        <taxon>ecological metagenomes</taxon>
    </lineage>
</organism>
<evidence type="ECO:0000313" key="1">
    <source>
        <dbReference type="EMBL" id="OIR05698.1"/>
    </source>
</evidence>
<dbReference type="AlphaFoldDB" id="A0A1J5SBU9"/>
<protein>
    <recommendedName>
        <fullName evidence="2">Lipoprotein</fullName>
    </recommendedName>
</protein>
<evidence type="ECO:0008006" key="2">
    <source>
        <dbReference type="Google" id="ProtNLM"/>
    </source>
</evidence>
<name>A0A1J5SBU9_9ZZZZ</name>
<gene>
    <name evidence="1" type="ORF">GALL_121330</name>
</gene>
<comment type="caution">
    <text evidence="1">The sequence shown here is derived from an EMBL/GenBank/DDBJ whole genome shotgun (WGS) entry which is preliminary data.</text>
</comment>
<proteinExistence type="predicted"/>
<accession>A0A1J5SBU9</accession>
<sequence length="203" mass="24251">MMLNRILNTISFIATVAIFCSCNSVKNISTKYYDENKKELNDIEHSYKILYQQKPFSIEFTDGSFNYVSIEIITDTLKYIYEFGINETRLTDTLTKYHFNKKAVVDLITQMRSIHCTWINYLDYYVDEKKNALVFISMRPVGLSKPFTNKKYYIITYFSQPQYFNSEGKLLVKRKRQRIRKINGEIFRRINDKVCYTISGRFR</sequence>
<reference evidence="1" key="1">
    <citation type="submission" date="2016-10" db="EMBL/GenBank/DDBJ databases">
        <title>Sequence of Gallionella enrichment culture.</title>
        <authorList>
            <person name="Poehlein A."/>
            <person name="Muehling M."/>
            <person name="Daniel R."/>
        </authorList>
    </citation>
    <scope>NUCLEOTIDE SEQUENCE</scope>
</reference>
<dbReference type="PROSITE" id="PS51257">
    <property type="entry name" value="PROKAR_LIPOPROTEIN"/>
    <property type="match status" value="1"/>
</dbReference>
<dbReference type="EMBL" id="MLJW01000048">
    <property type="protein sequence ID" value="OIR05698.1"/>
    <property type="molecule type" value="Genomic_DNA"/>
</dbReference>